<proteinExistence type="predicted"/>
<gene>
    <name evidence="3" type="ORF">GCM10007384_33350</name>
</gene>
<keyword evidence="1" id="KW-0732">Signal</keyword>
<dbReference type="EMBL" id="BMWS01000027">
    <property type="protein sequence ID" value="GGX29427.1"/>
    <property type="molecule type" value="Genomic_DNA"/>
</dbReference>
<organism evidence="3 4">
    <name type="scientific">Aquimarina muelleri</name>
    <dbReference type="NCBI Taxonomy" id="279356"/>
    <lineage>
        <taxon>Bacteria</taxon>
        <taxon>Pseudomonadati</taxon>
        <taxon>Bacteroidota</taxon>
        <taxon>Flavobacteriia</taxon>
        <taxon>Flavobacteriales</taxon>
        <taxon>Flavobacteriaceae</taxon>
        <taxon>Aquimarina</taxon>
    </lineage>
</organism>
<feature type="chain" id="PRO_5037089104" description="DUF6268 domain-containing protein" evidence="1">
    <location>
        <begin position="20"/>
        <end position="309"/>
    </location>
</feature>
<evidence type="ECO:0000313" key="3">
    <source>
        <dbReference type="EMBL" id="GGX29427.1"/>
    </source>
</evidence>
<name>A0A918JXU2_9FLAO</name>
<dbReference type="Proteomes" id="UP000601108">
    <property type="component" value="Unassembled WGS sequence"/>
</dbReference>
<sequence length="309" mass="35351">MKKYILFFCIGLLCKQLSAQVTGEVNVLDRDVFYIQYTPNIATEDFTYNRISGKLSIPPIRLKKLSLFTTIGLDIHQFDYKDSNQFRDATALDKFYNVNLSLFANYKFSDKWSLNLLAVPYIASNLEENLTSDDYNFNGLAYLERTFYCKKGGYIQLNIGAGYLTLNGTTTVNPIVQAKARFNENWSLVLGIPNTYVKWDINKKHSLKVIGEINDFSANLNGTNSFETVNNVDRAVFTSISSGVEYNYWITYSIGIILKATQSVWDNYELRNTNNESIYEFNTSFEHPFIGLGIKFNPIRSLQNSLNPL</sequence>
<evidence type="ECO:0000256" key="1">
    <source>
        <dbReference type="SAM" id="SignalP"/>
    </source>
</evidence>
<dbReference type="Pfam" id="PF19783">
    <property type="entry name" value="DUF6268"/>
    <property type="match status" value="1"/>
</dbReference>
<comment type="caution">
    <text evidence="3">The sequence shown here is derived from an EMBL/GenBank/DDBJ whole genome shotgun (WGS) entry which is preliminary data.</text>
</comment>
<keyword evidence="4" id="KW-1185">Reference proteome</keyword>
<protein>
    <recommendedName>
        <fullName evidence="2">DUF6268 domain-containing protein</fullName>
    </recommendedName>
</protein>
<feature type="signal peptide" evidence="1">
    <location>
        <begin position="1"/>
        <end position="19"/>
    </location>
</feature>
<dbReference type="AlphaFoldDB" id="A0A918JXU2"/>
<feature type="domain" description="DUF6268" evidence="2">
    <location>
        <begin position="84"/>
        <end position="296"/>
    </location>
</feature>
<evidence type="ECO:0000259" key="2">
    <source>
        <dbReference type="Pfam" id="PF19783"/>
    </source>
</evidence>
<reference evidence="3 4" key="1">
    <citation type="journal article" date="2014" name="Int. J. Syst. Evol. Microbiol.">
        <title>Complete genome sequence of Corynebacterium casei LMG S-19264T (=DSM 44701T), isolated from a smear-ripened cheese.</title>
        <authorList>
            <consortium name="US DOE Joint Genome Institute (JGI-PGF)"/>
            <person name="Walter F."/>
            <person name="Albersmeier A."/>
            <person name="Kalinowski J."/>
            <person name="Ruckert C."/>
        </authorList>
    </citation>
    <scope>NUCLEOTIDE SEQUENCE [LARGE SCALE GENOMIC DNA]</scope>
    <source>
        <strain evidence="3 4">KCTC 12285</strain>
    </source>
</reference>
<accession>A0A918JXU2</accession>
<evidence type="ECO:0000313" key="4">
    <source>
        <dbReference type="Proteomes" id="UP000601108"/>
    </source>
</evidence>
<dbReference type="InterPro" id="IPR046235">
    <property type="entry name" value="DUF6268"/>
</dbReference>
<dbReference type="RefSeq" id="WP_027413163.1">
    <property type="nucleotide sequence ID" value="NZ_BMWS01000027.1"/>
</dbReference>